<accession>A0A420HCY3</accession>
<dbReference type="Proteomes" id="UP000285405">
    <property type="component" value="Unassembled WGS sequence"/>
</dbReference>
<dbReference type="EMBL" id="MCBR01020484">
    <property type="protein sequence ID" value="RKF55299.1"/>
    <property type="molecule type" value="Genomic_DNA"/>
</dbReference>
<proteinExistence type="predicted"/>
<gene>
    <name evidence="1" type="ORF">GcC1_204031</name>
</gene>
<dbReference type="AlphaFoldDB" id="A0A420HCY3"/>
<protein>
    <submittedName>
        <fullName evidence="1">Uncharacterized protein</fullName>
    </submittedName>
</protein>
<reference evidence="1 2" key="1">
    <citation type="journal article" date="2018" name="BMC Genomics">
        <title>Comparative genome analyses reveal sequence features reflecting distinct modes of host-adaptation between dicot and monocot powdery mildew.</title>
        <authorList>
            <person name="Wu Y."/>
            <person name="Ma X."/>
            <person name="Pan Z."/>
            <person name="Kale S.D."/>
            <person name="Song Y."/>
            <person name="King H."/>
            <person name="Zhang Q."/>
            <person name="Presley C."/>
            <person name="Deng X."/>
            <person name="Wei C.I."/>
            <person name="Xiao S."/>
        </authorList>
    </citation>
    <scope>NUCLEOTIDE SEQUENCE [LARGE SCALE GENOMIC DNA]</scope>
    <source>
        <strain evidence="1">UCSC1</strain>
    </source>
</reference>
<name>A0A420HCY3_9PEZI</name>
<organism evidence="1 2">
    <name type="scientific">Golovinomyces cichoracearum</name>
    <dbReference type="NCBI Taxonomy" id="62708"/>
    <lineage>
        <taxon>Eukaryota</taxon>
        <taxon>Fungi</taxon>
        <taxon>Dikarya</taxon>
        <taxon>Ascomycota</taxon>
        <taxon>Pezizomycotina</taxon>
        <taxon>Leotiomycetes</taxon>
        <taxon>Erysiphales</taxon>
        <taxon>Erysiphaceae</taxon>
        <taxon>Golovinomyces</taxon>
    </lineage>
</organism>
<evidence type="ECO:0000313" key="1">
    <source>
        <dbReference type="EMBL" id="RKF55299.1"/>
    </source>
</evidence>
<comment type="caution">
    <text evidence="1">The sequence shown here is derived from an EMBL/GenBank/DDBJ whole genome shotgun (WGS) entry which is preliminary data.</text>
</comment>
<evidence type="ECO:0000313" key="2">
    <source>
        <dbReference type="Proteomes" id="UP000285405"/>
    </source>
</evidence>
<sequence length="75" mass="8505">MVRIKSSDIAGLKPVYKFLNSVNTLDSQFAVNLTLKLSMGDKVTFPELLIIFRNYRRNAANLLRNQPQHGAFPVL</sequence>